<evidence type="ECO:0000256" key="3">
    <source>
        <dbReference type="ARBA" id="ARBA00093463"/>
    </source>
</evidence>
<organism evidence="7 8">
    <name type="scientific">Gomphillus americanus</name>
    <dbReference type="NCBI Taxonomy" id="1940652"/>
    <lineage>
        <taxon>Eukaryota</taxon>
        <taxon>Fungi</taxon>
        <taxon>Dikarya</taxon>
        <taxon>Ascomycota</taxon>
        <taxon>Pezizomycotina</taxon>
        <taxon>Lecanoromycetes</taxon>
        <taxon>OSLEUM clade</taxon>
        <taxon>Ostropomycetidae</taxon>
        <taxon>Ostropales</taxon>
        <taxon>Graphidaceae</taxon>
        <taxon>Gomphilloideae</taxon>
        <taxon>Gomphillus</taxon>
    </lineage>
</organism>
<dbReference type="PROSITE" id="PS50110">
    <property type="entry name" value="RESPONSE_REGULATORY"/>
    <property type="match status" value="1"/>
</dbReference>
<evidence type="ECO:0000256" key="1">
    <source>
        <dbReference type="ARBA" id="ARBA00022553"/>
    </source>
</evidence>
<keyword evidence="8" id="KW-1185">Reference proteome</keyword>
<proteinExistence type="inferred from homology"/>
<keyword evidence="1 4" id="KW-0597">Phosphoprotein</keyword>
<evidence type="ECO:0000256" key="5">
    <source>
        <dbReference type="SAM" id="MobiDB-lite"/>
    </source>
</evidence>
<dbReference type="FunFam" id="3.40.50.2300:FF:000146">
    <property type="entry name" value="Putative two-component response regulator SSK1p"/>
    <property type="match status" value="1"/>
</dbReference>
<dbReference type="OrthoDB" id="21225at2759"/>
<dbReference type="SMART" id="SM00448">
    <property type="entry name" value="REC"/>
    <property type="match status" value="1"/>
</dbReference>
<evidence type="ECO:0000259" key="6">
    <source>
        <dbReference type="PROSITE" id="PS50110"/>
    </source>
</evidence>
<feature type="compositionally biased region" description="Low complexity" evidence="5">
    <location>
        <begin position="340"/>
        <end position="357"/>
    </location>
</feature>
<feature type="compositionally biased region" description="Low complexity" evidence="5">
    <location>
        <begin position="583"/>
        <end position="597"/>
    </location>
</feature>
<dbReference type="InterPro" id="IPR001789">
    <property type="entry name" value="Sig_transdc_resp-reg_receiver"/>
</dbReference>
<feature type="compositionally biased region" description="Basic residues" evidence="5">
    <location>
        <begin position="302"/>
        <end position="312"/>
    </location>
</feature>
<dbReference type="CDD" id="cd17546">
    <property type="entry name" value="REC_hyHK_CKI1_RcsC-like"/>
    <property type="match status" value="1"/>
</dbReference>
<feature type="region of interest" description="Disordered" evidence="5">
    <location>
        <begin position="547"/>
        <end position="738"/>
    </location>
</feature>
<reference evidence="7" key="1">
    <citation type="submission" date="2021-03" db="EMBL/GenBank/DDBJ databases">
        <authorList>
            <person name="Tagirdzhanova G."/>
        </authorList>
    </citation>
    <scope>NUCLEOTIDE SEQUENCE</scope>
</reference>
<protein>
    <recommendedName>
        <fullName evidence="6">Response regulatory domain-containing protein</fullName>
    </recommendedName>
</protein>
<feature type="compositionally biased region" description="Polar residues" evidence="5">
    <location>
        <begin position="640"/>
        <end position="664"/>
    </location>
</feature>
<sequence length="738" mass="79722">MPKRIGDLKKCIPNFLRSSSTEQQQQQQQQLPPPPPSPHAAEDVFVVESPKSLQSLTISDNEPVLQYRLPTTPKSHEIPDELTVAASVEVLPITKSTIVYCASEGSLDTAVSTGHQPASTVSVMSAKPDLHKRVWVKRQGASATLIQITEDDLVDDIREKILRKYANSLGKSFDSPDVTLRIIPRADSHGDFERSLGPEEPVAALLSQYFPAGQTIEEALIIDIPHRRTPRQSPRVYVDHHNRPGEDGGDYFSVMPVALTRPSHMSTATAVSTLSQPPSHAISVLNTGQIPNVPLPSPGAASRRHASHRPKYGRTATASPTVLTTNGAHINSHTDRVPATPGITSIPTPPISTVTIPKATTPPSRAASPRSTKTVRPKKPKKQATGSQPPSLLDGGVPPISVLIVEDNIINLRLLEAFMKRLKVRWQTAMNGRDAVAKWRTGGFHLVLMDIQLPIMNGLEATREIRRLERVNSIGVLSARAEDMTDPTDKSEKADESDKLQNMDQFKSPVIVPVNFVWMERKVMEWGCMQALIDFDGWRKWKDFAQPARATTRSTRATTSNTISATAGGSSGTPKVNRVGKASHSSSSASNDTSSSSKPAIPKTLVALNDKVESGDTIGSTDSPNSDDSIETLDLKSSRRTPTMPQLATFSSIGSTDSVSTMMTSRNSISRQSSSQSTHTVVGRDSLSNSPVRAAIHTPSIGSVVSAGQEESRRRKRSSFGRSGLSGVSEEVEGVGAV</sequence>
<dbReference type="Proteomes" id="UP000664169">
    <property type="component" value="Unassembled WGS sequence"/>
</dbReference>
<dbReference type="EMBL" id="CAJPDQ010000017">
    <property type="protein sequence ID" value="CAF9921860.1"/>
    <property type="molecule type" value="Genomic_DNA"/>
</dbReference>
<feature type="region of interest" description="Disordered" evidence="5">
    <location>
        <begin position="16"/>
        <end position="42"/>
    </location>
</feature>
<feature type="compositionally biased region" description="Polar residues" evidence="5">
    <location>
        <begin position="316"/>
        <end position="331"/>
    </location>
</feature>
<feature type="compositionally biased region" description="Low complexity" evidence="5">
    <location>
        <begin position="720"/>
        <end position="738"/>
    </location>
</feature>
<feature type="domain" description="Response regulatory" evidence="6">
    <location>
        <begin position="401"/>
        <end position="524"/>
    </location>
</feature>
<keyword evidence="2" id="KW-0902">Two-component regulatory system</keyword>
<feature type="compositionally biased region" description="Low complexity" evidence="5">
    <location>
        <begin position="548"/>
        <end position="568"/>
    </location>
</feature>
<dbReference type="PANTHER" id="PTHR43719">
    <property type="entry name" value="TWO-COMPONENT HISTIDINE KINASE"/>
    <property type="match status" value="1"/>
</dbReference>
<accession>A0A8H3INP8</accession>
<dbReference type="InterPro" id="IPR011006">
    <property type="entry name" value="CheY-like_superfamily"/>
</dbReference>
<feature type="compositionally biased region" description="Basic residues" evidence="5">
    <location>
        <begin position="373"/>
        <end position="382"/>
    </location>
</feature>
<comment type="similarity">
    <text evidence="3">Belongs to the SSK1 family.</text>
</comment>
<feature type="modified residue" description="4-aspartylphosphate" evidence="4">
    <location>
        <position position="450"/>
    </location>
</feature>
<comment type="caution">
    <text evidence="7">The sequence shown here is derived from an EMBL/GenBank/DDBJ whole genome shotgun (WGS) entry which is preliminary data.</text>
</comment>
<feature type="compositionally biased region" description="Polar residues" evidence="5">
    <location>
        <begin position="617"/>
        <end position="627"/>
    </location>
</feature>
<dbReference type="SUPFAM" id="SSF52172">
    <property type="entry name" value="CheY-like"/>
    <property type="match status" value="1"/>
</dbReference>
<evidence type="ECO:0000313" key="7">
    <source>
        <dbReference type="EMBL" id="CAF9921860.1"/>
    </source>
</evidence>
<name>A0A8H3INP8_9LECA</name>
<evidence type="ECO:0000256" key="2">
    <source>
        <dbReference type="ARBA" id="ARBA00023012"/>
    </source>
</evidence>
<dbReference type="Pfam" id="PF00072">
    <property type="entry name" value="Response_reg"/>
    <property type="match status" value="1"/>
</dbReference>
<dbReference type="GO" id="GO:0000156">
    <property type="term" value="F:phosphorelay response regulator activity"/>
    <property type="evidence" value="ECO:0007669"/>
    <property type="project" value="UniProtKB-ARBA"/>
</dbReference>
<dbReference type="Gene3D" id="3.40.50.2300">
    <property type="match status" value="1"/>
</dbReference>
<feature type="region of interest" description="Disordered" evidence="5">
    <location>
        <begin position="297"/>
        <end position="396"/>
    </location>
</feature>
<dbReference type="InterPro" id="IPR050956">
    <property type="entry name" value="2C_system_His_kinase"/>
</dbReference>
<dbReference type="PANTHER" id="PTHR43719:SF28">
    <property type="entry name" value="PEROXIDE STRESS-ACTIVATED HISTIDINE KINASE MAK1-RELATED"/>
    <property type="match status" value="1"/>
</dbReference>
<evidence type="ECO:0000313" key="8">
    <source>
        <dbReference type="Proteomes" id="UP000664169"/>
    </source>
</evidence>
<dbReference type="AlphaFoldDB" id="A0A8H3INP8"/>
<feature type="compositionally biased region" description="Low complexity" evidence="5">
    <location>
        <begin position="665"/>
        <end position="677"/>
    </location>
</feature>
<evidence type="ECO:0000256" key="4">
    <source>
        <dbReference type="PROSITE-ProRule" id="PRU00169"/>
    </source>
</evidence>
<gene>
    <name evidence="7" type="ORF">GOMPHAMPRED_002425</name>
</gene>